<proteinExistence type="predicted"/>
<comment type="caution">
    <text evidence="1">The sequence shown here is derived from an EMBL/GenBank/DDBJ whole genome shotgun (WGS) entry which is preliminary data.</text>
</comment>
<accession>A0AAW1RUR0</accession>
<name>A0AAW1RUR0_9CHLO</name>
<gene>
    <name evidence="1" type="ORF">WJX84_000044</name>
</gene>
<dbReference type="AlphaFoldDB" id="A0AAW1RUR0"/>
<keyword evidence="2" id="KW-1185">Reference proteome</keyword>
<evidence type="ECO:0000313" key="2">
    <source>
        <dbReference type="Proteomes" id="UP001485043"/>
    </source>
</evidence>
<protein>
    <submittedName>
        <fullName evidence="1">Uncharacterized protein</fullName>
    </submittedName>
</protein>
<reference evidence="1 2" key="1">
    <citation type="journal article" date="2024" name="Nat. Commun.">
        <title>Phylogenomics reveals the evolutionary origins of lichenization in chlorophyte algae.</title>
        <authorList>
            <person name="Puginier C."/>
            <person name="Libourel C."/>
            <person name="Otte J."/>
            <person name="Skaloud P."/>
            <person name="Haon M."/>
            <person name="Grisel S."/>
            <person name="Petersen M."/>
            <person name="Berrin J.G."/>
            <person name="Delaux P.M."/>
            <person name="Dal Grande F."/>
            <person name="Keller J."/>
        </authorList>
    </citation>
    <scope>NUCLEOTIDE SEQUENCE [LARGE SCALE GENOMIC DNA]</scope>
    <source>
        <strain evidence="1 2">SAG 2523</strain>
    </source>
</reference>
<sequence>MYQERRCHAGCGRAAWVTRPNIFQGSVFRWTPGSDCDLSIRVNCSTAPGPAVEHQPDEIAAIQNRKTSRGGLRSIESSRTAVQHRVAADLL</sequence>
<dbReference type="Proteomes" id="UP001485043">
    <property type="component" value="Unassembled WGS sequence"/>
</dbReference>
<evidence type="ECO:0000313" key="1">
    <source>
        <dbReference type="EMBL" id="KAK9837367.1"/>
    </source>
</evidence>
<dbReference type="EMBL" id="JALJOV010001961">
    <property type="protein sequence ID" value="KAK9837367.1"/>
    <property type="molecule type" value="Genomic_DNA"/>
</dbReference>
<organism evidence="1 2">
    <name type="scientific">Apatococcus fuscideae</name>
    <dbReference type="NCBI Taxonomy" id="2026836"/>
    <lineage>
        <taxon>Eukaryota</taxon>
        <taxon>Viridiplantae</taxon>
        <taxon>Chlorophyta</taxon>
        <taxon>core chlorophytes</taxon>
        <taxon>Trebouxiophyceae</taxon>
        <taxon>Chlorellales</taxon>
        <taxon>Chlorellaceae</taxon>
        <taxon>Apatococcus</taxon>
    </lineage>
</organism>